<dbReference type="CTD" id="4539"/>
<gene>
    <name evidence="12" type="primary">ND4L</name>
</gene>
<dbReference type="EMBL" id="AY793551">
    <property type="protein sequence ID" value="AAV50272.1"/>
    <property type="molecule type" value="Genomic_DNA"/>
</dbReference>
<dbReference type="AlphaFoldDB" id="Q5C844"/>
<keyword evidence="5" id="KW-1278">Translocase</keyword>
<accession>Q5C844</accession>
<dbReference type="GeneID" id="3332352"/>
<name>Q5C844_9INSE</name>
<keyword evidence="4 11" id="KW-0812">Transmembrane</keyword>
<evidence type="ECO:0000256" key="6">
    <source>
        <dbReference type="ARBA" id="ARBA00022989"/>
    </source>
</evidence>
<evidence type="ECO:0000256" key="7">
    <source>
        <dbReference type="ARBA" id="ARBA00023027"/>
    </source>
</evidence>
<evidence type="ECO:0000256" key="10">
    <source>
        <dbReference type="ARBA" id="ARBA00049551"/>
    </source>
</evidence>
<comment type="similarity">
    <text evidence="2">Belongs to the complex I subunit 4L family.</text>
</comment>
<feature type="transmembrane region" description="Helical" evidence="11">
    <location>
        <begin position="6"/>
        <end position="23"/>
    </location>
</feature>
<dbReference type="Gene3D" id="1.10.287.3510">
    <property type="match status" value="1"/>
</dbReference>
<feature type="transmembrane region" description="Helical" evidence="11">
    <location>
        <begin position="30"/>
        <end position="53"/>
    </location>
</feature>
<dbReference type="RefSeq" id="YP_214884.1">
    <property type="nucleotide sequence ID" value="NC_006895.1"/>
</dbReference>
<comment type="subcellular location">
    <subcellularLocation>
        <location evidence="1">Membrane</location>
        <topology evidence="1">Multi-pass membrane protein</topology>
    </subcellularLocation>
</comment>
<sequence length="99" mass="11307">MKFFVCFVLSVFFVVMSGCYTFVAKRKHLLTVLFSLEFMMLGLFSFLSVMLVFYSADVYLVLVFLTFVACEGSLGLSILVCLVRTHGNDYFMNFSVLQC</sequence>
<evidence type="ECO:0000256" key="3">
    <source>
        <dbReference type="ARBA" id="ARBA00016612"/>
    </source>
</evidence>
<protein>
    <recommendedName>
        <fullName evidence="3">NADH-ubiquinone oxidoreductase chain 4L</fullName>
    </recommendedName>
    <alternativeName>
        <fullName evidence="9">NADH dehydrogenase subunit 4L</fullName>
    </alternativeName>
</protein>
<dbReference type="PROSITE" id="PS51257">
    <property type="entry name" value="PROKAR_LIPOPROTEIN"/>
    <property type="match status" value="1"/>
</dbReference>
<evidence type="ECO:0000256" key="11">
    <source>
        <dbReference type="SAM" id="Phobius"/>
    </source>
</evidence>
<evidence type="ECO:0000256" key="8">
    <source>
        <dbReference type="ARBA" id="ARBA00023136"/>
    </source>
</evidence>
<keyword evidence="12" id="KW-0496">Mitochondrion</keyword>
<dbReference type="InterPro" id="IPR039428">
    <property type="entry name" value="NUOK/Mnh_C1-like"/>
</dbReference>
<dbReference type="GO" id="GO:0016020">
    <property type="term" value="C:membrane"/>
    <property type="evidence" value="ECO:0007669"/>
    <property type="project" value="UniProtKB-SubCell"/>
</dbReference>
<proteinExistence type="inferred from homology"/>
<evidence type="ECO:0000256" key="9">
    <source>
        <dbReference type="ARBA" id="ARBA00031586"/>
    </source>
</evidence>
<keyword evidence="8 11" id="KW-0472">Membrane</keyword>
<comment type="catalytic activity">
    <reaction evidence="10">
        <text>a ubiquinone + NADH + 5 H(+)(in) = a ubiquinol + NAD(+) + 4 H(+)(out)</text>
        <dbReference type="Rhea" id="RHEA:29091"/>
        <dbReference type="Rhea" id="RHEA-COMP:9565"/>
        <dbReference type="Rhea" id="RHEA-COMP:9566"/>
        <dbReference type="ChEBI" id="CHEBI:15378"/>
        <dbReference type="ChEBI" id="CHEBI:16389"/>
        <dbReference type="ChEBI" id="CHEBI:17976"/>
        <dbReference type="ChEBI" id="CHEBI:57540"/>
        <dbReference type="ChEBI" id="CHEBI:57945"/>
        <dbReference type="EC" id="7.1.1.2"/>
    </reaction>
</comment>
<dbReference type="Pfam" id="PF00420">
    <property type="entry name" value="Oxidored_q2"/>
    <property type="match status" value="1"/>
</dbReference>
<evidence type="ECO:0000256" key="4">
    <source>
        <dbReference type="ARBA" id="ARBA00022692"/>
    </source>
</evidence>
<feature type="transmembrane region" description="Helical" evidence="11">
    <location>
        <begin position="59"/>
        <end position="83"/>
    </location>
</feature>
<keyword evidence="7" id="KW-0520">NAD</keyword>
<evidence type="ECO:0000256" key="5">
    <source>
        <dbReference type="ARBA" id="ARBA00022967"/>
    </source>
</evidence>
<evidence type="ECO:0000256" key="2">
    <source>
        <dbReference type="ARBA" id="ARBA00010519"/>
    </source>
</evidence>
<keyword evidence="6 11" id="KW-1133">Transmembrane helix</keyword>
<geneLocation type="mitochondrion" evidence="12"/>
<organism evidence="12">
    <name type="scientific">Nesomachilis australica</name>
    <dbReference type="NCBI Taxonomy" id="299218"/>
    <lineage>
        <taxon>Eukaryota</taxon>
        <taxon>Metazoa</taxon>
        <taxon>Ecdysozoa</taxon>
        <taxon>Arthropoda</taxon>
        <taxon>Hexapoda</taxon>
        <taxon>Insecta</taxon>
        <taxon>Monocondylia</taxon>
        <taxon>Archaeognatha</taxon>
        <taxon>Meinertellidae</taxon>
        <taxon>Nesomachilis</taxon>
    </lineage>
</organism>
<evidence type="ECO:0000313" key="12">
    <source>
        <dbReference type="EMBL" id="AAV50272.1"/>
    </source>
</evidence>
<reference evidence="12" key="1">
    <citation type="journal article" date="2004" name="Cladistics">
        <title>Mitochondrial genome data alone are not enough to unambiguously resolve the relationships of Entognatha, Insecta and Crustacea sensu lato (Arthropoda).</title>
        <authorList>
            <person name="Cameron S.L."/>
            <person name="Miller K.B."/>
            <person name="D'Haese C.A."/>
            <person name="Whiting M.F."/>
            <person name="Barker S.C."/>
        </authorList>
    </citation>
    <scope>NUCLEOTIDE SEQUENCE</scope>
</reference>
<dbReference type="GO" id="GO:0008137">
    <property type="term" value="F:NADH dehydrogenase (ubiquinone) activity"/>
    <property type="evidence" value="ECO:0007669"/>
    <property type="project" value="UniProtKB-EC"/>
</dbReference>
<evidence type="ECO:0000256" key="1">
    <source>
        <dbReference type="ARBA" id="ARBA00004141"/>
    </source>
</evidence>